<keyword evidence="2" id="KW-1185">Reference proteome</keyword>
<name>A0ABV3F883_9NOCA</name>
<dbReference type="RefSeq" id="WP_357978707.1">
    <property type="nucleotide sequence ID" value="NZ_JBFAIH010000007.1"/>
</dbReference>
<sequence>MTNSREFRCELAPAIAYLRTDLSGHGQRLDEYRMRRLAVRFGYEVSGVLRVDGTRQQRLLLLEDQIGVHKAEAVFVPTVDHLDGQLGRIVAQADVIEQSGETYARWSPIALMLGDVLLEQSVPIPTRFR</sequence>
<dbReference type="Proteomes" id="UP001551658">
    <property type="component" value="Unassembled WGS sequence"/>
</dbReference>
<reference evidence="1 2" key="1">
    <citation type="submission" date="2024-06" db="EMBL/GenBank/DDBJ databases">
        <title>The Natural Products Discovery Center: Release of the First 8490 Sequenced Strains for Exploring Actinobacteria Biosynthetic Diversity.</title>
        <authorList>
            <person name="Kalkreuter E."/>
            <person name="Kautsar S.A."/>
            <person name="Yang D."/>
            <person name="Bader C.D."/>
            <person name="Teijaro C.N."/>
            <person name="Fluegel L."/>
            <person name="Davis C.M."/>
            <person name="Simpson J.R."/>
            <person name="Lauterbach L."/>
            <person name="Steele A.D."/>
            <person name="Gui C."/>
            <person name="Meng S."/>
            <person name="Li G."/>
            <person name="Viehrig K."/>
            <person name="Ye F."/>
            <person name="Su P."/>
            <person name="Kiefer A.F."/>
            <person name="Nichols A."/>
            <person name="Cepeda A.J."/>
            <person name="Yan W."/>
            <person name="Fan B."/>
            <person name="Jiang Y."/>
            <person name="Adhikari A."/>
            <person name="Zheng C.-J."/>
            <person name="Schuster L."/>
            <person name="Cowan T.M."/>
            <person name="Smanski M.J."/>
            <person name="Chevrette M.G."/>
            <person name="De Carvalho L.P.S."/>
            <person name="Shen B."/>
        </authorList>
    </citation>
    <scope>NUCLEOTIDE SEQUENCE [LARGE SCALE GENOMIC DNA]</scope>
    <source>
        <strain evidence="1 2">NPDC050671</strain>
    </source>
</reference>
<evidence type="ECO:0000313" key="1">
    <source>
        <dbReference type="EMBL" id="MEV0363926.1"/>
    </source>
</evidence>
<protein>
    <submittedName>
        <fullName evidence="1">Uncharacterized protein</fullName>
    </submittedName>
</protein>
<evidence type="ECO:0000313" key="2">
    <source>
        <dbReference type="Proteomes" id="UP001551658"/>
    </source>
</evidence>
<dbReference type="EMBL" id="JBFAIH010000007">
    <property type="protein sequence ID" value="MEV0363926.1"/>
    <property type="molecule type" value="Genomic_DNA"/>
</dbReference>
<proteinExistence type="predicted"/>
<organism evidence="1 2">
    <name type="scientific">Nocardia fusca</name>
    <dbReference type="NCBI Taxonomy" id="941183"/>
    <lineage>
        <taxon>Bacteria</taxon>
        <taxon>Bacillati</taxon>
        <taxon>Actinomycetota</taxon>
        <taxon>Actinomycetes</taxon>
        <taxon>Mycobacteriales</taxon>
        <taxon>Nocardiaceae</taxon>
        <taxon>Nocardia</taxon>
    </lineage>
</organism>
<comment type="caution">
    <text evidence="1">The sequence shown here is derived from an EMBL/GenBank/DDBJ whole genome shotgun (WGS) entry which is preliminary data.</text>
</comment>
<accession>A0ABV3F883</accession>
<gene>
    <name evidence="1" type="ORF">AB0H72_14605</name>
</gene>